<evidence type="ECO:0000313" key="2">
    <source>
        <dbReference type="Proteomes" id="UP001343724"/>
    </source>
</evidence>
<evidence type="ECO:0000313" key="1">
    <source>
        <dbReference type="EMBL" id="MEC4294026.1"/>
    </source>
</evidence>
<proteinExistence type="predicted"/>
<accession>A0ABU6IW21</accession>
<reference evidence="1 2" key="1">
    <citation type="submission" date="2024-01" db="EMBL/GenBank/DDBJ databases">
        <title>novel species in genus Adlercreutzia.</title>
        <authorList>
            <person name="Liu X."/>
        </authorList>
    </citation>
    <scope>NUCLEOTIDE SEQUENCE [LARGE SCALE GENOMIC DNA]</scope>
    <source>
        <strain evidence="1 2">R22</strain>
    </source>
</reference>
<sequence length="73" mass="8273">MGEFIFEAVRSGFGYSESFSVTRFTGEELVRCAKCRHYSNGGCFVRKTFPVRVPIDGFCHLGERWKTTKGNGK</sequence>
<gene>
    <name evidence="1" type="ORF">VJ920_01715</name>
</gene>
<keyword evidence="2" id="KW-1185">Reference proteome</keyword>
<protein>
    <submittedName>
        <fullName evidence="1">Uncharacterized protein</fullName>
    </submittedName>
</protein>
<name>A0ABU6IW21_9ACTN</name>
<organism evidence="1 2">
    <name type="scientific">Adlercreutzia shanghongiae</name>
    <dbReference type="NCBI Taxonomy" id="3111773"/>
    <lineage>
        <taxon>Bacteria</taxon>
        <taxon>Bacillati</taxon>
        <taxon>Actinomycetota</taxon>
        <taxon>Coriobacteriia</taxon>
        <taxon>Eggerthellales</taxon>
        <taxon>Eggerthellaceae</taxon>
        <taxon>Adlercreutzia</taxon>
    </lineage>
</organism>
<comment type="caution">
    <text evidence="1">The sequence shown here is derived from an EMBL/GenBank/DDBJ whole genome shotgun (WGS) entry which is preliminary data.</text>
</comment>
<dbReference type="Proteomes" id="UP001343724">
    <property type="component" value="Unassembled WGS sequence"/>
</dbReference>
<dbReference type="RefSeq" id="WP_326454266.1">
    <property type="nucleotide sequence ID" value="NZ_JAYMFH010000001.1"/>
</dbReference>
<dbReference type="EMBL" id="JAYMFH010000001">
    <property type="protein sequence ID" value="MEC4294026.1"/>
    <property type="molecule type" value="Genomic_DNA"/>
</dbReference>